<dbReference type="NCBIfam" id="TIGR00416">
    <property type="entry name" value="sms"/>
    <property type="match status" value="1"/>
</dbReference>
<keyword evidence="8" id="KW-0234">DNA repair</keyword>
<dbReference type="SUPFAM" id="SSF54211">
    <property type="entry name" value="Ribosomal protein S5 domain 2-like"/>
    <property type="match status" value="1"/>
</dbReference>
<evidence type="ECO:0000256" key="6">
    <source>
        <dbReference type="ARBA" id="ARBA00023016"/>
    </source>
</evidence>
<keyword evidence="4" id="KW-0378">Hydrolase</keyword>
<dbReference type="GO" id="GO:0016787">
    <property type="term" value="F:hydrolase activity"/>
    <property type="evidence" value="ECO:0007669"/>
    <property type="project" value="UniProtKB-KW"/>
</dbReference>
<dbReference type="InterPro" id="IPR014721">
    <property type="entry name" value="Ribsml_uS5_D2-typ_fold_subgr"/>
</dbReference>
<dbReference type="GO" id="GO:0003684">
    <property type="term" value="F:damaged DNA binding"/>
    <property type="evidence" value="ECO:0007669"/>
    <property type="project" value="InterPro"/>
</dbReference>
<dbReference type="AlphaFoldDB" id="A0A2G5DHB8"/>
<dbReference type="InterPro" id="IPR004504">
    <property type="entry name" value="DNA_repair_RadA"/>
</dbReference>
<proteinExistence type="inferred from homology"/>
<evidence type="ECO:0000256" key="7">
    <source>
        <dbReference type="ARBA" id="ARBA00023125"/>
    </source>
</evidence>
<keyword evidence="1" id="KW-0479">Metal-binding</keyword>
<keyword evidence="2" id="KW-0547">Nucleotide-binding</keyword>
<evidence type="ECO:0000256" key="9">
    <source>
        <dbReference type="SAM" id="MobiDB-lite"/>
    </source>
</evidence>
<dbReference type="InterPro" id="IPR020568">
    <property type="entry name" value="Ribosomal_Su5_D2-typ_SF"/>
</dbReference>
<dbReference type="SMART" id="SM00382">
    <property type="entry name" value="AAA"/>
    <property type="match status" value="1"/>
</dbReference>
<dbReference type="GO" id="GO:0140664">
    <property type="term" value="F:ATP-dependent DNA damage sensor activity"/>
    <property type="evidence" value="ECO:0007669"/>
    <property type="project" value="InterPro"/>
</dbReference>
<dbReference type="Proteomes" id="UP000230069">
    <property type="component" value="Unassembled WGS sequence"/>
</dbReference>
<evidence type="ECO:0000256" key="5">
    <source>
        <dbReference type="ARBA" id="ARBA00022840"/>
    </source>
</evidence>
<dbReference type="SUPFAM" id="SSF52540">
    <property type="entry name" value="P-loop containing nucleoside triphosphate hydrolases"/>
    <property type="match status" value="1"/>
</dbReference>
<dbReference type="InParanoid" id="A0A2G5DHB8"/>
<dbReference type="Gene3D" id="3.40.50.300">
    <property type="entry name" value="P-loop containing nucleotide triphosphate hydrolases"/>
    <property type="match status" value="1"/>
</dbReference>
<dbReference type="CDD" id="cd01121">
    <property type="entry name" value="RadA_SMS_N"/>
    <property type="match status" value="1"/>
</dbReference>
<dbReference type="InterPro" id="IPR003593">
    <property type="entry name" value="AAA+_ATPase"/>
</dbReference>
<feature type="domain" description="RecA family profile 1" evidence="10">
    <location>
        <begin position="284"/>
        <end position="438"/>
    </location>
</feature>
<dbReference type="PRINTS" id="PR01874">
    <property type="entry name" value="DNAREPAIRADA"/>
</dbReference>
<dbReference type="FunFam" id="3.40.50.300:FF:002364">
    <property type="entry name" value="DNA repair protein RadA"/>
    <property type="match status" value="1"/>
</dbReference>
<sequence>MQIYEMRTFRNLYYQKQLLNHIKLKFISNPKVSISKSRQIRCFSCQFRSIDRRSIHSSSRWSDNVGRACESSSLADDGVGSSSSGNENPRVWTAFDPVSNGVMTRKVGEDDLDIDYEKAASLGSLGSITEGSLPERLPSSGGKKNSDDEEKIGTPKAWSNLYRREEKVIPKRSENQGGENLMRNSVSNSSVGDFVSKKTKGKIKSSWVCSDCGDSFGQWWGSCRSCGATGTVKQFSESSSVESKPSGFGIAEKVAGSWFTQKSEGLAPQRLTDVNKGVNQLTWRIPLPGPFGGEVARVLGGGLVPGSLVLVGGDPGVGKSTLLLQMAAMIAQEGDFGRPAPVLYVSGEESVEQIGNRADRMKIGTEDLFLYSSTDIEDILEKIQALSPRALIVDSIQTVYLKGVTGSAGGIVQVKECTSSLLRFAKKTNIPVLLIGHVTKSGDIAGPRVLEHIVDVVLYMEGEEYSAHRFLRSVKNRFGSTDELGVFEMSQKGLQAVSNPSEIFLSEQHPDSEILAGLAVAVIVDGSRAFLLEIQALCLSESAATRQYNGVLPSRAEMIISVLMKQAGLKLQNNAIFVNIVSGVKLKETAGDLAIAVAICSSYLEFPIPIDVAFIGEIGLGGELRPVRGMEKRVNAVVKLGYKKCIVPKSAAERLTSLDLNGMMILGCRNLKEVINIVFQS</sequence>
<dbReference type="PROSITE" id="PS50162">
    <property type="entry name" value="RECA_2"/>
    <property type="match status" value="1"/>
</dbReference>
<name>A0A2G5DHB8_AQUCA</name>
<dbReference type="Pfam" id="PF13541">
    <property type="entry name" value="ChlI"/>
    <property type="match status" value="1"/>
</dbReference>
<evidence type="ECO:0000313" key="12">
    <source>
        <dbReference type="Proteomes" id="UP000230069"/>
    </source>
</evidence>
<accession>A0A2G5DHB8</accession>
<protein>
    <recommendedName>
        <fullName evidence="10">RecA family profile 1 domain-containing protein</fullName>
    </recommendedName>
</protein>
<dbReference type="FunFam" id="3.30.230.10:FF:000053">
    <property type="entry name" value="DNA repair protein radA isogeny"/>
    <property type="match status" value="1"/>
</dbReference>
<dbReference type="Pfam" id="PF13481">
    <property type="entry name" value="AAA_25"/>
    <property type="match status" value="1"/>
</dbReference>
<dbReference type="InterPro" id="IPR027417">
    <property type="entry name" value="P-loop_NTPase"/>
</dbReference>
<dbReference type="Gene3D" id="3.30.230.10">
    <property type="match status" value="1"/>
</dbReference>
<keyword evidence="7" id="KW-0238">DNA-binding</keyword>
<dbReference type="FunCoup" id="A0A2G5DHB8">
    <property type="interactions" value="110"/>
</dbReference>
<dbReference type="HAMAP" id="MF_01498">
    <property type="entry name" value="RadA_bact"/>
    <property type="match status" value="1"/>
</dbReference>
<evidence type="ECO:0000256" key="2">
    <source>
        <dbReference type="ARBA" id="ARBA00022741"/>
    </source>
</evidence>
<evidence type="ECO:0000256" key="3">
    <source>
        <dbReference type="ARBA" id="ARBA00022763"/>
    </source>
</evidence>
<evidence type="ECO:0000313" key="11">
    <source>
        <dbReference type="EMBL" id="PIA42893.1"/>
    </source>
</evidence>
<dbReference type="OrthoDB" id="41505at2759"/>
<dbReference type="PANTHER" id="PTHR32472">
    <property type="entry name" value="DNA REPAIR PROTEIN RADA"/>
    <property type="match status" value="1"/>
</dbReference>
<feature type="region of interest" description="Disordered" evidence="9">
    <location>
        <begin position="127"/>
        <end position="193"/>
    </location>
</feature>
<feature type="compositionally biased region" description="Basic and acidic residues" evidence="9">
    <location>
        <begin position="162"/>
        <end position="174"/>
    </location>
</feature>
<keyword evidence="12" id="KW-1185">Reference proteome</keyword>
<dbReference type="InterPro" id="IPR020588">
    <property type="entry name" value="RecA_ATP-bd"/>
</dbReference>
<evidence type="ECO:0000256" key="4">
    <source>
        <dbReference type="ARBA" id="ARBA00022801"/>
    </source>
</evidence>
<feature type="region of interest" description="Disordered" evidence="9">
    <location>
        <begin position="72"/>
        <end position="93"/>
    </location>
</feature>
<organism evidence="11 12">
    <name type="scientific">Aquilegia coerulea</name>
    <name type="common">Rocky mountain columbine</name>
    <dbReference type="NCBI Taxonomy" id="218851"/>
    <lineage>
        <taxon>Eukaryota</taxon>
        <taxon>Viridiplantae</taxon>
        <taxon>Streptophyta</taxon>
        <taxon>Embryophyta</taxon>
        <taxon>Tracheophyta</taxon>
        <taxon>Spermatophyta</taxon>
        <taxon>Magnoliopsida</taxon>
        <taxon>Ranunculales</taxon>
        <taxon>Ranunculaceae</taxon>
        <taxon>Thalictroideae</taxon>
        <taxon>Aquilegia</taxon>
    </lineage>
</organism>
<keyword evidence="6" id="KW-0346">Stress response</keyword>
<evidence type="ECO:0000256" key="8">
    <source>
        <dbReference type="ARBA" id="ARBA00023204"/>
    </source>
</evidence>
<dbReference type="PANTHER" id="PTHR32472:SF10">
    <property type="entry name" value="DNA REPAIR PROTEIN RADA-LIKE PROTEIN"/>
    <property type="match status" value="1"/>
</dbReference>
<dbReference type="EMBL" id="KZ305037">
    <property type="protein sequence ID" value="PIA42893.1"/>
    <property type="molecule type" value="Genomic_DNA"/>
</dbReference>
<keyword evidence="3" id="KW-0227">DNA damage</keyword>
<reference evidence="11 12" key="1">
    <citation type="submission" date="2017-09" db="EMBL/GenBank/DDBJ databases">
        <title>WGS assembly of Aquilegia coerulea Goldsmith.</title>
        <authorList>
            <person name="Hodges S."/>
            <person name="Kramer E."/>
            <person name="Nordborg M."/>
            <person name="Tomkins J."/>
            <person name="Borevitz J."/>
            <person name="Derieg N."/>
            <person name="Yan J."/>
            <person name="Mihaltcheva S."/>
            <person name="Hayes R.D."/>
            <person name="Rokhsar D."/>
        </authorList>
    </citation>
    <scope>NUCLEOTIDE SEQUENCE [LARGE SCALE GENOMIC DNA]</scope>
    <source>
        <strain evidence="12">cv. Goldsmith</strain>
    </source>
</reference>
<dbReference type="GO" id="GO:0005524">
    <property type="term" value="F:ATP binding"/>
    <property type="evidence" value="ECO:0007669"/>
    <property type="project" value="UniProtKB-KW"/>
</dbReference>
<evidence type="ECO:0000259" key="10">
    <source>
        <dbReference type="PROSITE" id="PS50162"/>
    </source>
</evidence>
<keyword evidence="5" id="KW-0067">ATP-binding</keyword>
<dbReference type="STRING" id="218851.A0A2G5DHB8"/>
<gene>
    <name evidence="11" type="ORF">AQUCO_02000383v1</name>
</gene>
<dbReference type="GO" id="GO:0000725">
    <property type="term" value="P:recombinational repair"/>
    <property type="evidence" value="ECO:0007669"/>
    <property type="project" value="TreeGrafter"/>
</dbReference>
<feature type="compositionally biased region" description="Polar residues" evidence="9">
    <location>
        <begin position="72"/>
        <end position="87"/>
    </location>
</feature>
<dbReference type="GO" id="GO:0046872">
    <property type="term" value="F:metal ion binding"/>
    <property type="evidence" value="ECO:0007669"/>
    <property type="project" value="UniProtKB-KW"/>
</dbReference>
<evidence type="ECO:0000256" key="1">
    <source>
        <dbReference type="ARBA" id="ARBA00022723"/>
    </source>
</evidence>
<feature type="compositionally biased region" description="Polar residues" evidence="9">
    <location>
        <begin position="175"/>
        <end position="191"/>
    </location>
</feature>